<reference evidence="4" key="1">
    <citation type="submission" date="2021-01" db="EMBL/GenBank/DDBJ databases">
        <authorList>
            <person name="Corre E."/>
            <person name="Pelletier E."/>
            <person name="Niang G."/>
            <person name="Scheremetjew M."/>
            <person name="Finn R."/>
            <person name="Kale V."/>
            <person name="Holt S."/>
            <person name="Cochrane G."/>
            <person name="Meng A."/>
            <person name="Brown T."/>
            <person name="Cohen L."/>
        </authorList>
    </citation>
    <scope>NUCLEOTIDE SEQUENCE</scope>
    <source>
        <strain evidence="4">NIES-2562</strain>
    </source>
</reference>
<dbReference type="Gene3D" id="4.10.280.10">
    <property type="entry name" value="Helix-loop-helix DNA-binding domain"/>
    <property type="match status" value="1"/>
</dbReference>
<proteinExistence type="predicted"/>
<evidence type="ECO:0000313" key="4">
    <source>
        <dbReference type="EMBL" id="CAE0268197.1"/>
    </source>
</evidence>
<name>A0A7S3LW94_9EUKA</name>
<organism evidence="4">
    <name type="scientific">Palpitomonas bilix</name>
    <dbReference type="NCBI Taxonomy" id="652834"/>
    <lineage>
        <taxon>Eukaryota</taxon>
        <taxon>Eukaryota incertae sedis</taxon>
    </lineage>
</organism>
<feature type="compositionally biased region" description="Gly residues" evidence="2">
    <location>
        <begin position="17"/>
        <end position="29"/>
    </location>
</feature>
<feature type="region of interest" description="Disordered" evidence="2">
    <location>
        <begin position="388"/>
        <end position="408"/>
    </location>
</feature>
<feature type="compositionally biased region" description="Basic and acidic residues" evidence="2">
    <location>
        <begin position="282"/>
        <end position="298"/>
    </location>
</feature>
<feature type="coiled-coil region" evidence="1">
    <location>
        <begin position="175"/>
        <end position="209"/>
    </location>
</feature>
<sequence length="443" mass="48046">MQADRTYSFGSWMVKGSGEGGQDLGGGDGRLLNSSYYGGEDDFQNFGTVLAPGEVDQPHSFFDALSGSFGGGSLVEPSVPARKSPHTPSTPDHQAAVPEPSEPLTRTERVPSPPAESVSSDDNGQKKEKRAKIHREAEKRRRQKIEESLQAIISLLPSKSRLSNGLERGKKAEALRDVALEIKAMKDKLKELEAENELQKQRIVDMKRQQQQNAVAAYPAPFLGRADAGLGEGFSAAFLPSVFEVSGIPTVVVGPSSCRIAAVNSSFRQLFGVHYRERKQNGEAMIERDTREDQRKPTSDVASQPPCELSMQPGKVDDQCQLVPIAKTLSASPSPGGGMPLVPVGAYVRSDIDEYSGDTVYVVVSMSDIVHKDDRPMIVAATRELEKQVMEDQQSGRSPETRSRRVPARFNSRNGLITALTTLSVMGADSGGMYCVIQLTPIS</sequence>
<dbReference type="PROSITE" id="PS50888">
    <property type="entry name" value="BHLH"/>
    <property type="match status" value="1"/>
</dbReference>
<feature type="domain" description="BHLH" evidence="3">
    <location>
        <begin position="129"/>
        <end position="185"/>
    </location>
</feature>
<dbReference type="EMBL" id="HBIB01046461">
    <property type="protein sequence ID" value="CAE0268197.1"/>
    <property type="molecule type" value="Transcribed_RNA"/>
</dbReference>
<accession>A0A7S3LW94</accession>
<dbReference type="InterPro" id="IPR011598">
    <property type="entry name" value="bHLH_dom"/>
</dbReference>
<dbReference type="GO" id="GO:0046983">
    <property type="term" value="F:protein dimerization activity"/>
    <property type="evidence" value="ECO:0007669"/>
    <property type="project" value="InterPro"/>
</dbReference>
<keyword evidence="1" id="KW-0175">Coiled coil</keyword>
<dbReference type="AlphaFoldDB" id="A0A7S3LW94"/>
<dbReference type="InterPro" id="IPR036638">
    <property type="entry name" value="HLH_DNA-bd_sf"/>
</dbReference>
<evidence type="ECO:0000256" key="1">
    <source>
        <dbReference type="SAM" id="Coils"/>
    </source>
</evidence>
<gene>
    <name evidence="4" type="ORF">PBIL07802_LOCUS30546</name>
</gene>
<feature type="region of interest" description="Disordered" evidence="2">
    <location>
        <begin position="282"/>
        <end position="313"/>
    </location>
</feature>
<feature type="region of interest" description="Disordered" evidence="2">
    <location>
        <begin position="1"/>
        <end position="142"/>
    </location>
</feature>
<evidence type="ECO:0000259" key="3">
    <source>
        <dbReference type="PROSITE" id="PS50888"/>
    </source>
</evidence>
<protein>
    <recommendedName>
        <fullName evidence="3">BHLH domain-containing protein</fullName>
    </recommendedName>
</protein>
<evidence type="ECO:0000256" key="2">
    <source>
        <dbReference type="SAM" id="MobiDB-lite"/>
    </source>
</evidence>
<dbReference type="SUPFAM" id="SSF47459">
    <property type="entry name" value="HLH, helix-loop-helix DNA-binding domain"/>
    <property type="match status" value="1"/>
</dbReference>